<name>A0ACC1X897_MELAZ</name>
<organism evidence="1 2">
    <name type="scientific">Melia azedarach</name>
    <name type="common">Chinaberry tree</name>
    <dbReference type="NCBI Taxonomy" id="155640"/>
    <lineage>
        <taxon>Eukaryota</taxon>
        <taxon>Viridiplantae</taxon>
        <taxon>Streptophyta</taxon>
        <taxon>Embryophyta</taxon>
        <taxon>Tracheophyta</taxon>
        <taxon>Spermatophyta</taxon>
        <taxon>Magnoliopsida</taxon>
        <taxon>eudicotyledons</taxon>
        <taxon>Gunneridae</taxon>
        <taxon>Pentapetalae</taxon>
        <taxon>rosids</taxon>
        <taxon>malvids</taxon>
        <taxon>Sapindales</taxon>
        <taxon>Meliaceae</taxon>
        <taxon>Melia</taxon>
    </lineage>
</organism>
<proteinExistence type="predicted"/>
<dbReference type="Proteomes" id="UP001164539">
    <property type="component" value="Chromosome 11"/>
</dbReference>
<evidence type="ECO:0000313" key="1">
    <source>
        <dbReference type="EMBL" id="KAJ4707552.1"/>
    </source>
</evidence>
<comment type="caution">
    <text evidence="1">The sequence shown here is derived from an EMBL/GenBank/DDBJ whole genome shotgun (WGS) entry which is preliminary data.</text>
</comment>
<sequence length="789" mass="86821">MAKEREGSEVNTKNGSFRDIFMHADCEDMFLMAFGFIGAIGDGLVSPLMIFALSRVMNNIGNASSLAPETFARLMYKNALLMLYVACEGWIASFLEGYCWTRTGERQATRMRARYLKAVLRQDVGYFDLHVTSVSNDILVVQDVFSEKLPDFLMNVTTFFGCYLAGFMMEWRLAIVGFPFVVLLVIPGLMYGRTLMGLARKMREEYNKAGTMPEQAISSIRTVYAFVGEAKTIDEFSSALEGSLKLGLKMGLTKGLAIGSNGVTFAICSFLAYYGSRLVMYHGVQGGIVHAVCACITVGGLSLGTLSNLKYFSEAMSAAEHIMEVIKRVPKIDLENMEDEVLENVSGDVEFRHVEFAYPSRPETIIFKDFCLKVPAGKTVALVGSSGSGKSTVKWLRSQMGLVRQEPALFATTIKANILFGKEDASMEEIIQAAKASNARDFILTEAGSHDKLIQDEDEGGLYTSLLLLQQTEEGNTNPGERVNINRKNENLNSNTSICGVSLASRSSSVESFSQRRASLAGENKKENNNKGDSNKLTVPSFRRLLALNLPEWKQVSLGCLNAILFGAVQPVYAFTWGSMITVYFLADHDEIKAKTRTYSLCFLGLSMFCVLTNVIQHYSFAYTGEYLTKRIRETMLSKILTFEVGWFDQDENSTGAICSRIAKDANVVRSLVGDRMALLVQAFSAVMTAFIMGLVIAWRLALAMKAQDESSKLAAEAVSNLGTIAAFSSQDRILKMLQKAQEATQQESIRQSCFAVRTGRVIGEAGSMTSDLAKGSDAVESVFAVLDR</sequence>
<evidence type="ECO:0000313" key="2">
    <source>
        <dbReference type="Proteomes" id="UP001164539"/>
    </source>
</evidence>
<accession>A0ACC1X897</accession>
<protein>
    <submittedName>
        <fullName evidence="1">ABC transporter family protein</fullName>
    </submittedName>
</protein>
<dbReference type="EMBL" id="CM051404">
    <property type="protein sequence ID" value="KAJ4707552.1"/>
    <property type="molecule type" value="Genomic_DNA"/>
</dbReference>
<gene>
    <name evidence="1" type="ORF">OWV82_021058</name>
</gene>
<reference evidence="1 2" key="1">
    <citation type="journal article" date="2023" name="Science">
        <title>Complex scaffold remodeling in plant triterpene biosynthesis.</title>
        <authorList>
            <person name="De La Pena R."/>
            <person name="Hodgson H."/>
            <person name="Liu J.C."/>
            <person name="Stephenson M.J."/>
            <person name="Martin A.C."/>
            <person name="Owen C."/>
            <person name="Harkess A."/>
            <person name="Leebens-Mack J."/>
            <person name="Jimenez L.E."/>
            <person name="Osbourn A."/>
            <person name="Sattely E.S."/>
        </authorList>
    </citation>
    <scope>NUCLEOTIDE SEQUENCE [LARGE SCALE GENOMIC DNA]</scope>
    <source>
        <strain evidence="2">cv. JPN11</strain>
        <tissue evidence="1">Leaf</tissue>
    </source>
</reference>
<keyword evidence="2" id="KW-1185">Reference proteome</keyword>